<evidence type="ECO:0000313" key="2">
    <source>
        <dbReference type="Proteomes" id="UP000053424"/>
    </source>
</evidence>
<dbReference type="AlphaFoldDB" id="A0A0C3C1A5"/>
<name>A0A0C3C1A5_HEBCY</name>
<dbReference type="EMBL" id="KN831777">
    <property type="protein sequence ID" value="KIM42630.1"/>
    <property type="molecule type" value="Genomic_DNA"/>
</dbReference>
<dbReference type="InterPro" id="IPR011990">
    <property type="entry name" value="TPR-like_helical_dom_sf"/>
</dbReference>
<keyword evidence="2" id="KW-1185">Reference proteome</keyword>
<gene>
    <name evidence="1" type="ORF">M413DRAFT_10158</name>
</gene>
<reference evidence="1 2" key="1">
    <citation type="submission" date="2014-04" db="EMBL/GenBank/DDBJ databases">
        <authorList>
            <consortium name="DOE Joint Genome Institute"/>
            <person name="Kuo A."/>
            <person name="Gay G."/>
            <person name="Dore J."/>
            <person name="Kohler A."/>
            <person name="Nagy L.G."/>
            <person name="Floudas D."/>
            <person name="Copeland A."/>
            <person name="Barry K.W."/>
            <person name="Cichocki N."/>
            <person name="Veneault-Fourrey C."/>
            <person name="LaButti K."/>
            <person name="Lindquist E.A."/>
            <person name="Lipzen A."/>
            <person name="Lundell T."/>
            <person name="Morin E."/>
            <person name="Murat C."/>
            <person name="Sun H."/>
            <person name="Tunlid A."/>
            <person name="Henrissat B."/>
            <person name="Grigoriev I.V."/>
            <person name="Hibbett D.S."/>
            <person name="Martin F."/>
            <person name="Nordberg H.P."/>
            <person name="Cantor M.N."/>
            <person name="Hua S.X."/>
        </authorList>
    </citation>
    <scope>NUCLEOTIDE SEQUENCE [LARGE SCALE GENOMIC DNA]</scope>
    <source>
        <strain evidence="2">h7</strain>
    </source>
</reference>
<sequence length="548" mass="63131">MRGALRFSRCISSRLRRIPSKPRSKPTRLPSADLATLLPSIEQFISTTPDAQQVIGFVNSKLNQIIPTTPSPHAIYEQVIKFLVRKRCPLEATTIYKRLRDDKFVASNSVDAQMLAVAVAYPRDDPQDMVDRLLEIVGQPGFTEMDLFSLVQTMNSYHVDRDLFAIVVQKFRDSMGPGYNPLPEVLAPLVAAAVQLGNLEDAFGLLERTTKKPRSAAARNFIYVAYVSLLATLRETRTWDIDSFERVLHLMTDRELSLQITVFNVLLSTEVRRGNPENALAMYSALKGMDFMRPDAQTFASLFTLYRRIRPRIMRKHSSAHLIPLRQLYSEFILATQQRVYPVRATTSLLNTAIRAFLRQRDYAGVFVVLNTFSLYRLPMNQKTYYAILRHLVRRIWTEVTSKRLISLQEVKWCDRYLGVHFNDIQLSEDLVDHILFLVSRKEFSLEAPFHPAEGELMKYDDKGKYKLPTMEMMRSIDTPDPQDFKYRGVPLQRLIRRAIFANMTGERGNVQRVSRAVVNAKQEMIPDYHRWSFYVDGSVYSQTGLNP</sequence>
<dbReference type="STRING" id="686832.A0A0C3C1A5"/>
<dbReference type="Proteomes" id="UP000053424">
    <property type="component" value="Unassembled WGS sequence"/>
</dbReference>
<evidence type="ECO:0008006" key="3">
    <source>
        <dbReference type="Google" id="ProtNLM"/>
    </source>
</evidence>
<accession>A0A0C3C1A5</accession>
<dbReference type="HOGENOM" id="CLU_026252_1_1_1"/>
<proteinExistence type="predicted"/>
<evidence type="ECO:0000313" key="1">
    <source>
        <dbReference type="EMBL" id="KIM42630.1"/>
    </source>
</evidence>
<dbReference type="Gene3D" id="1.25.40.10">
    <property type="entry name" value="Tetratricopeptide repeat domain"/>
    <property type="match status" value="1"/>
</dbReference>
<protein>
    <recommendedName>
        <fullName evidence="3">Pentacotripeptide-repeat region of PRORP domain-containing protein</fullName>
    </recommendedName>
</protein>
<reference evidence="2" key="2">
    <citation type="submission" date="2015-01" db="EMBL/GenBank/DDBJ databases">
        <title>Evolutionary Origins and Diversification of the Mycorrhizal Mutualists.</title>
        <authorList>
            <consortium name="DOE Joint Genome Institute"/>
            <consortium name="Mycorrhizal Genomics Consortium"/>
            <person name="Kohler A."/>
            <person name="Kuo A."/>
            <person name="Nagy L.G."/>
            <person name="Floudas D."/>
            <person name="Copeland A."/>
            <person name="Barry K.W."/>
            <person name="Cichocki N."/>
            <person name="Veneault-Fourrey C."/>
            <person name="LaButti K."/>
            <person name="Lindquist E.A."/>
            <person name="Lipzen A."/>
            <person name="Lundell T."/>
            <person name="Morin E."/>
            <person name="Murat C."/>
            <person name="Riley R."/>
            <person name="Ohm R."/>
            <person name="Sun H."/>
            <person name="Tunlid A."/>
            <person name="Henrissat B."/>
            <person name="Grigoriev I.V."/>
            <person name="Hibbett D.S."/>
            <person name="Martin F."/>
        </authorList>
    </citation>
    <scope>NUCLEOTIDE SEQUENCE [LARGE SCALE GENOMIC DNA]</scope>
    <source>
        <strain evidence="2">h7</strain>
    </source>
</reference>
<organism evidence="1 2">
    <name type="scientific">Hebeloma cylindrosporum</name>
    <dbReference type="NCBI Taxonomy" id="76867"/>
    <lineage>
        <taxon>Eukaryota</taxon>
        <taxon>Fungi</taxon>
        <taxon>Dikarya</taxon>
        <taxon>Basidiomycota</taxon>
        <taxon>Agaricomycotina</taxon>
        <taxon>Agaricomycetes</taxon>
        <taxon>Agaricomycetidae</taxon>
        <taxon>Agaricales</taxon>
        <taxon>Agaricineae</taxon>
        <taxon>Hymenogastraceae</taxon>
        <taxon>Hebeloma</taxon>
    </lineage>
</organism>
<dbReference type="OrthoDB" id="185373at2759"/>